<keyword evidence="1" id="KW-1133">Transmembrane helix</keyword>
<keyword evidence="3" id="KW-1185">Reference proteome</keyword>
<organism evidence="2 3">
    <name type="scientific">Nocardioides eburneiflavus</name>
    <dbReference type="NCBI Taxonomy" id="2518372"/>
    <lineage>
        <taxon>Bacteria</taxon>
        <taxon>Bacillati</taxon>
        <taxon>Actinomycetota</taxon>
        <taxon>Actinomycetes</taxon>
        <taxon>Propionibacteriales</taxon>
        <taxon>Nocardioidaceae</taxon>
        <taxon>Nocardioides</taxon>
    </lineage>
</organism>
<dbReference type="OrthoDB" id="4350047at2"/>
<dbReference type="RefSeq" id="WP_135838874.1">
    <property type="nucleotide sequence ID" value="NZ_SRRO01000001.1"/>
</dbReference>
<name>A0A4Z1CJQ8_9ACTN</name>
<feature type="transmembrane region" description="Helical" evidence="1">
    <location>
        <begin position="141"/>
        <end position="160"/>
    </location>
</feature>
<feature type="transmembrane region" description="Helical" evidence="1">
    <location>
        <begin position="181"/>
        <end position="202"/>
    </location>
</feature>
<evidence type="ECO:0000256" key="1">
    <source>
        <dbReference type="SAM" id="Phobius"/>
    </source>
</evidence>
<keyword evidence="1" id="KW-0472">Membrane</keyword>
<dbReference type="Proteomes" id="UP000297496">
    <property type="component" value="Unassembled WGS sequence"/>
</dbReference>
<evidence type="ECO:0000313" key="3">
    <source>
        <dbReference type="Proteomes" id="UP000297496"/>
    </source>
</evidence>
<evidence type="ECO:0000313" key="2">
    <source>
        <dbReference type="EMBL" id="TGN64363.1"/>
    </source>
</evidence>
<feature type="transmembrane region" description="Helical" evidence="1">
    <location>
        <begin position="72"/>
        <end position="92"/>
    </location>
</feature>
<accession>A0A4Z1CJQ8</accession>
<reference evidence="2 3" key="1">
    <citation type="submission" date="2019-04" db="EMBL/GenBank/DDBJ databases">
        <title>Three New Species of Nocardioides, Nocardioides euryhalodurans sp. nov., Nocardioides seonyuensis sp. nov. and Nocardioides eburneoflavus sp. nov. Isolated from Soil.</title>
        <authorList>
            <person name="Roh S.G."/>
            <person name="Lee C."/>
            <person name="Kim M.-K."/>
            <person name="Kim S.B."/>
        </authorList>
    </citation>
    <scope>NUCLEOTIDE SEQUENCE [LARGE SCALE GENOMIC DNA]</scope>
    <source>
        <strain evidence="2 3">MMS17-SY213</strain>
    </source>
</reference>
<comment type="caution">
    <text evidence="2">The sequence shown here is derived from an EMBL/GenBank/DDBJ whole genome shotgun (WGS) entry which is preliminary data.</text>
</comment>
<proteinExistence type="predicted"/>
<sequence>MTGPERGAGADADAEAETDRLKWLVEILAPTGVFVGLLYYFGYVTTAAWFRYFGLELGQVDLAQQAVVLQSIAALYLPVGALVVLGLGLLLVRRAEIAVLASGWRPVLVRRVGAAAILVGAVLLVRAVLGVVVPDISRTEILAASPLALCAGVLLVVGGLDAVRSAGRGAPVGTRSLPVRAAIVVLVVMGLFWATNSVAAAYGRGRAADFARTLPSRPAVVVDVPERLFLVRGAVEETKLADDALTYRYRYRNLRLLAASRGRLYFATADWRVGDGTVVVLPEDRVRLQFLR</sequence>
<keyword evidence="1" id="KW-0812">Transmembrane</keyword>
<protein>
    <submittedName>
        <fullName evidence="2">Uncharacterized protein</fullName>
    </submittedName>
</protein>
<feature type="transmembrane region" description="Helical" evidence="1">
    <location>
        <begin position="27"/>
        <end position="52"/>
    </location>
</feature>
<dbReference type="AlphaFoldDB" id="A0A4Z1CJQ8"/>
<dbReference type="EMBL" id="SRRO01000001">
    <property type="protein sequence ID" value="TGN64363.1"/>
    <property type="molecule type" value="Genomic_DNA"/>
</dbReference>
<gene>
    <name evidence="2" type="ORF">EXE59_10640</name>
</gene>
<feature type="transmembrane region" description="Helical" evidence="1">
    <location>
        <begin position="112"/>
        <end position="129"/>
    </location>
</feature>